<sequence length="47" mass="4813">QAQLPDGDPSKSAAAADVKSGQRVGLEPTAAQTTAIEQVMQFDGVDI</sequence>
<evidence type="ECO:0000313" key="2">
    <source>
        <dbReference type="EMBL" id="KKL16538.1"/>
    </source>
</evidence>
<accession>A0A0F9DXG2</accession>
<comment type="caution">
    <text evidence="2">The sequence shown here is derived from an EMBL/GenBank/DDBJ whole genome shotgun (WGS) entry which is preliminary data.</text>
</comment>
<gene>
    <name evidence="2" type="ORF">LCGC14_2494540</name>
</gene>
<feature type="region of interest" description="Disordered" evidence="1">
    <location>
        <begin position="1"/>
        <end position="25"/>
    </location>
</feature>
<reference evidence="2" key="1">
    <citation type="journal article" date="2015" name="Nature">
        <title>Complex archaea that bridge the gap between prokaryotes and eukaryotes.</title>
        <authorList>
            <person name="Spang A."/>
            <person name="Saw J.H."/>
            <person name="Jorgensen S.L."/>
            <person name="Zaremba-Niedzwiedzka K."/>
            <person name="Martijn J."/>
            <person name="Lind A.E."/>
            <person name="van Eijk R."/>
            <person name="Schleper C."/>
            <person name="Guy L."/>
            <person name="Ettema T.J."/>
        </authorList>
    </citation>
    <scope>NUCLEOTIDE SEQUENCE</scope>
</reference>
<dbReference type="EMBL" id="LAZR01039622">
    <property type="protein sequence ID" value="KKL16538.1"/>
    <property type="molecule type" value="Genomic_DNA"/>
</dbReference>
<organism evidence="2">
    <name type="scientific">marine sediment metagenome</name>
    <dbReference type="NCBI Taxonomy" id="412755"/>
    <lineage>
        <taxon>unclassified sequences</taxon>
        <taxon>metagenomes</taxon>
        <taxon>ecological metagenomes</taxon>
    </lineage>
</organism>
<proteinExistence type="predicted"/>
<dbReference type="AlphaFoldDB" id="A0A0F9DXG2"/>
<evidence type="ECO:0000256" key="1">
    <source>
        <dbReference type="SAM" id="MobiDB-lite"/>
    </source>
</evidence>
<name>A0A0F9DXG2_9ZZZZ</name>
<feature type="non-terminal residue" evidence="2">
    <location>
        <position position="1"/>
    </location>
</feature>
<protein>
    <submittedName>
        <fullName evidence="2">Uncharacterized protein</fullName>
    </submittedName>
</protein>